<feature type="domain" description="Type II/III secretion system secretin-like" evidence="7">
    <location>
        <begin position="535"/>
        <end position="697"/>
    </location>
</feature>
<comment type="subcellular location">
    <subcellularLocation>
        <location evidence="5">Cell outer membrane</location>
    </subcellularLocation>
    <subcellularLocation>
        <location evidence="1">Membrane</location>
    </subcellularLocation>
</comment>
<keyword evidence="5" id="KW-0813">Transport</keyword>
<keyword evidence="3" id="KW-0472">Membrane</keyword>
<accession>A0A1M7YY20</accession>
<reference evidence="10" key="1">
    <citation type="submission" date="2016-12" db="EMBL/GenBank/DDBJ databases">
        <authorList>
            <person name="Rodrigo-Torres L."/>
            <person name="Arahal R.D."/>
            <person name="Lucena T."/>
        </authorList>
    </citation>
    <scope>NUCLEOTIDE SEQUENCE [LARGE SCALE GENOMIC DNA]</scope>
</reference>
<evidence type="ECO:0000256" key="6">
    <source>
        <dbReference type="SAM" id="MobiDB-lite"/>
    </source>
</evidence>
<dbReference type="InterPro" id="IPR001775">
    <property type="entry name" value="GspD/PilQ"/>
</dbReference>
<evidence type="ECO:0000256" key="5">
    <source>
        <dbReference type="RuleBase" id="RU004004"/>
    </source>
</evidence>
<dbReference type="Pfam" id="PF00263">
    <property type="entry name" value="Secretin"/>
    <property type="match status" value="1"/>
</dbReference>
<dbReference type="InterPro" id="IPR004846">
    <property type="entry name" value="T2SS/T3SS_dom"/>
</dbReference>
<dbReference type="AlphaFoldDB" id="A0A1M7YY20"/>
<dbReference type="EMBL" id="FRFG01000043">
    <property type="protein sequence ID" value="SHO57577.1"/>
    <property type="molecule type" value="Genomic_DNA"/>
</dbReference>
<dbReference type="Gene3D" id="3.55.50.30">
    <property type="match status" value="1"/>
</dbReference>
<dbReference type="PRINTS" id="PR00811">
    <property type="entry name" value="BCTERIALGSPD"/>
</dbReference>
<keyword evidence="10" id="KW-1185">Reference proteome</keyword>
<evidence type="ECO:0000259" key="7">
    <source>
        <dbReference type="Pfam" id="PF00263"/>
    </source>
</evidence>
<proteinExistence type="inferred from homology"/>
<evidence type="ECO:0000256" key="4">
    <source>
        <dbReference type="RuleBase" id="RU004003"/>
    </source>
</evidence>
<dbReference type="InterPro" id="IPR005644">
    <property type="entry name" value="NolW-like"/>
</dbReference>
<feature type="region of interest" description="Disordered" evidence="6">
    <location>
        <begin position="39"/>
        <end position="67"/>
    </location>
</feature>
<dbReference type="Gene3D" id="3.30.1370.120">
    <property type="match status" value="2"/>
</dbReference>
<dbReference type="PROSITE" id="PS51257">
    <property type="entry name" value="PROKAR_LIPOPROTEIN"/>
    <property type="match status" value="1"/>
</dbReference>
<protein>
    <submittedName>
        <fullName evidence="9">Putative type II secretion system protein D</fullName>
    </submittedName>
</protein>
<dbReference type="GO" id="GO:0009306">
    <property type="term" value="P:protein secretion"/>
    <property type="evidence" value="ECO:0007669"/>
    <property type="project" value="InterPro"/>
</dbReference>
<dbReference type="Pfam" id="PF03958">
    <property type="entry name" value="Secretin_N"/>
    <property type="match status" value="1"/>
</dbReference>
<organism evidence="9 10">
    <name type="scientific">Vibrio quintilis</name>
    <dbReference type="NCBI Taxonomy" id="1117707"/>
    <lineage>
        <taxon>Bacteria</taxon>
        <taxon>Pseudomonadati</taxon>
        <taxon>Pseudomonadota</taxon>
        <taxon>Gammaproteobacteria</taxon>
        <taxon>Vibrionales</taxon>
        <taxon>Vibrionaceae</taxon>
        <taxon>Vibrio</taxon>
    </lineage>
</organism>
<dbReference type="GO" id="GO:0015627">
    <property type="term" value="C:type II protein secretion system complex"/>
    <property type="evidence" value="ECO:0007669"/>
    <property type="project" value="TreeGrafter"/>
</dbReference>
<dbReference type="STRING" id="1117707.VQ7734_03347"/>
<feature type="compositionally biased region" description="Basic and acidic residues" evidence="6">
    <location>
        <begin position="56"/>
        <end position="67"/>
    </location>
</feature>
<dbReference type="Proteomes" id="UP000184600">
    <property type="component" value="Unassembled WGS sequence"/>
</dbReference>
<dbReference type="PANTHER" id="PTHR30332">
    <property type="entry name" value="PROBABLE GENERAL SECRETION PATHWAY PROTEIN D"/>
    <property type="match status" value="1"/>
</dbReference>
<evidence type="ECO:0000313" key="10">
    <source>
        <dbReference type="Proteomes" id="UP000184600"/>
    </source>
</evidence>
<evidence type="ECO:0000256" key="3">
    <source>
        <dbReference type="ARBA" id="ARBA00023136"/>
    </source>
</evidence>
<dbReference type="OrthoDB" id="9779724at2"/>
<feature type="region of interest" description="Disordered" evidence="6">
    <location>
        <begin position="397"/>
        <end position="428"/>
    </location>
</feature>
<feature type="domain" description="NolW-like" evidence="8">
    <location>
        <begin position="208"/>
        <end position="269"/>
    </location>
</feature>
<evidence type="ECO:0000259" key="8">
    <source>
        <dbReference type="Pfam" id="PF03958"/>
    </source>
</evidence>
<evidence type="ECO:0000313" key="9">
    <source>
        <dbReference type="EMBL" id="SHO57577.1"/>
    </source>
</evidence>
<dbReference type="PANTHER" id="PTHR30332:SF24">
    <property type="entry name" value="SECRETIN GSPD-RELATED"/>
    <property type="match status" value="1"/>
</dbReference>
<evidence type="ECO:0000256" key="1">
    <source>
        <dbReference type="ARBA" id="ARBA00004370"/>
    </source>
</evidence>
<name>A0A1M7YY20_9VIBR</name>
<dbReference type="InterPro" id="IPR050810">
    <property type="entry name" value="Bact_Secretion_Sys_Channel"/>
</dbReference>
<comment type="similarity">
    <text evidence="4">Belongs to the bacterial secretin family.</text>
</comment>
<gene>
    <name evidence="9" type="primary">gspD</name>
    <name evidence="9" type="ORF">VQ7734_03347</name>
</gene>
<dbReference type="InterPro" id="IPR038591">
    <property type="entry name" value="NolW-like_sf"/>
</dbReference>
<sequence length="724" mass="78680">MSRVMMKHQRHILRATVIFGASVMFGCANFQPLPKDVTPAPAKLSSESTPDNLAFDSHKTKNDEGNLKNGDYAEFKIRDIKKAPVLQIGTQHEQMAGLKLPEEPVSLNADSLPLQHFINLALGDVLKLSYLIDSDLEKKKTKITLRVNKPVTAKRLLGLVEEALQVNGVALAQDDDLIKVIPSSKASSAAPVMMQESVKPLLRYGKVTEIIPVYYMGVSQASSLATKLFREGRGGSVLMQPHLSSLMVVAVPDDIEKFRVLLKQLDVPNSVSDYMSLVSPRFLTAGSLASQLQVALNAASIPVSVSGGLNGVILKVLNNEQLIMTSNSKNWLNYAENWVKRLDIPPKTEAEHKGIYVYYMKNTKAKDTWGVVKTIFSDGKSSRTKTSEVASQNILASSQQQNQRSVTSSVQGITPGNTGMKQRRTTTTETMSVVGKNYKVVVDDDRNALIFQGSYQNYQQLVDLLAYVDKRPRQVLLKATIAEVSLTDAYSLGLDWTDGGKSSDVTGSTSVTPSDASSYLSLTGLFGDFTAKFNALLSNGKVQVLSSPKILALDGESASIDIGQQIQVITGSVSGTDSDSTVTNTYSYISTGVQLNITPYINESGLVQLDISQEVSTAGESTSGSPPINTRSLQTSFLADTGETVYIGGLIKTRNEDTEQKVPVLGDIPLLGNLFTYKSTAQTSTELILLITPYVIKSQEEALLYTKSFSKITGWTLSPDMLEK</sequence>
<keyword evidence="2" id="KW-0732">Signal</keyword>
<evidence type="ECO:0000256" key="2">
    <source>
        <dbReference type="ARBA" id="ARBA00022729"/>
    </source>
</evidence>
<dbReference type="GO" id="GO:0009279">
    <property type="term" value="C:cell outer membrane"/>
    <property type="evidence" value="ECO:0007669"/>
    <property type="project" value="UniProtKB-SubCell"/>
</dbReference>